<gene>
    <name evidence="2" type="ORF">EYC84_001265</name>
</gene>
<feature type="region of interest" description="Disordered" evidence="1">
    <location>
        <begin position="443"/>
        <end position="475"/>
    </location>
</feature>
<organism evidence="2 3">
    <name type="scientific">Monilinia fructicola</name>
    <name type="common">Brown rot fungus</name>
    <name type="synonym">Ciboria fructicola</name>
    <dbReference type="NCBI Taxonomy" id="38448"/>
    <lineage>
        <taxon>Eukaryota</taxon>
        <taxon>Fungi</taxon>
        <taxon>Dikarya</taxon>
        <taxon>Ascomycota</taxon>
        <taxon>Pezizomycotina</taxon>
        <taxon>Leotiomycetes</taxon>
        <taxon>Helotiales</taxon>
        <taxon>Sclerotiniaceae</taxon>
        <taxon>Monilinia</taxon>
    </lineage>
</organism>
<name>A0A5M9JLQ4_MONFR</name>
<feature type="compositionally biased region" description="Low complexity" evidence="1">
    <location>
        <begin position="80"/>
        <end position="110"/>
    </location>
</feature>
<reference evidence="2 3" key="1">
    <citation type="submission" date="2019-06" db="EMBL/GenBank/DDBJ databases">
        <title>Genome Sequence of the Brown Rot Fungal Pathogen Monilinia fructicola.</title>
        <authorList>
            <person name="De Miccolis Angelini R.M."/>
            <person name="Landi L."/>
            <person name="Abate D."/>
            <person name="Pollastro S."/>
            <person name="Romanazzi G."/>
            <person name="Faretra F."/>
        </authorList>
    </citation>
    <scope>NUCLEOTIDE SEQUENCE [LARGE SCALE GENOMIC DNA]</scope>
    <source>
        <strain evidence="2 3">Mfrc123</strain>
    </source>
</reference>
<accession>A0A5M9JLQ4</accession>
<feature type="compositionally biased region" description="Acidic residues" evidence="1">
    <location>
        <begin position="457"/>
        <end position="466"/>
    </location>
</feature>
<proteinExistence type="predicted"/>
<dbReference type="EMBL" id="VICG01000008">
    <property type="protein sequence ID" value="KAA8569667.1"/>
    <property type="molecule type" value="Genomic_DNA"/>
</dbReference>
<evidence type="ECO:0000256" key="1">
    <source>
        <dbReference type="SAM" id="MobiDB-lite"/>
    </source>
</evidence>
<feature type="region of interest" description="Disordered" evidence="1">
    <location>
        <begin position="179"/>
        <end position="226"/>
    </location>
</feature>
<comment type="caution">
    <text evidence="2">The sequence shown here is derived from an EMBL/GenBank/DDBJ whole genome shotgun (WGS) entry which is preliminary data.</text>
</comment>
<feature type="compositionally biased region" description="Polar residues" evidence="1">
    <location>
        <begin position="784"/>
        <end position="828"/>
    </location>
</feature>
<feature type="region of interest" description="Disordered" evidence="1">
    <location>
        <begin position="134"/>
        <end position="159"/>
    </location>
</feature>
<keyword evidence="3" id="KW-1185">Reference proteome</keyword>
<feature type="compositionally biased region" description="Acidic residues" evidence="1">
    <location>
        <begin position="313"/>
        <end position="322"/>
    </location>
</feature>
<evidence type="ECO:0000313" key="3">
    <source>
        <dbReference type="Proteomes" id="UP000322873"/>
    </source>
</evidence>
<dbReference type="AlphaFoldDB" id="A0A5M9JLQ4"/>
<feature type="compositionally biased region" description="Low complexity" evidence="1">
    <location>
        <begin position="758"/>
        <end position="783"/>
    </location>
</feature>
<evidence type="ECO:0008006" key="4">
    <source>
        <dbReference type="Google" id="ProtNLM"/>
    </source>
</evidence>
<feature type="region of interest" description="Disordered" evidence="1">
    <location>
        <begin position="716"/>
        <end position="839"/>
    </location>
</feature>
<feature type="compositionally biased region" description="Basic and acidic residues" evidence="1">
    <location>
        <begin position="63"/>
        <end position="79"/>
    </location>
</feature>
<feature type="compositionally biased region" description="Low complexity" evidence="1">
    <location>
        <begin position="277"/>
        <end position="291"/>
    </location>
</feature>
<feature type="compositionally biased region" description="Basic and acidic residues" evidence="1">
    <location>
        <begin position="182"/>
        <end position="191"/>
    </location>
</feature>
<feature type="compositionally biased region" description="Polar residues" evidence="1">
    <location>
        <begin position="571"/>
        <end position="580"/>
    </location>
</feature>
<dbReference type="Proteomes" id="UP000322873">
    <property type="component" value="Unassembled WGS sequence"/>
</dbReference>
<dbReference type="VEuPathDB" id="FungiDB:MFRU_004g03860"/>
<protein>
    <recommendedName>
        <fullName evidence="4">Orp1 like protein</fullName>
    </recommendedName>
</protein>
<evidence type="ECO:0000313" key="2">
    <source>
        <dbReference type="EMBL" id="KAA8569667.1"/>
    </source>
</evidence>
<feature type="region of interest" description="Disordered" evidence="1">
    <location>
        <begin position="63"/>
        <end position="110"/>
    </location>
</feature>
<feature type="compositionally biased region" description="Basic and acidic residues" evidence="1">
    <location>
        <begin position="829"/>
        <end position="839"/>
    </location>
</feature>
<feature type="region of interest" description="Disordered" evidence="1">
    <location>
        <begin position="260"/>
        <end position="350"/>
    </location>
</feature>
<feature type="region of interest" description="Disordered" evidence="1">
    <location>
        <begin position="522"/>
        <end position="602"/>
    </location>
</feature>
<feature type="compositionally biased region" description="Basic residues" evidence="1">
    <location>
        <begin position="533"/>
        <end position="547"/>
    </location>
</feature>
<feature type="compositionally biased region" description="Polar residues" evidence="1">
    <location>
        <begin position="716"/>
        <end position="743"/>
    </location>
</feature>
<sequence>MLLLSSTNVKGRNFVLPSRNRTPWDAGGYSLPINTSNRTMNIGEQLSTGNESSTANQKIHFYDSHGTDSERSPHHKFSDSRSSLSSFTSTTNSITTSTSTHSRFSSSSTANSTYPISFTQSYCNSSVENPTDLNCSPYSNIPQHKISSRSAPTSPHNTRKVNIMVSSPTENLDALATLAEQESSRSPENKGVRSRSVAVAPGASLVDSNDSIKEPHSRPGSPSDAMLIRRSDLSHSSTDPSDNDLESDHSSYNQRALFAHTQDGGAMNPVLHKRDSSAPTSRRPSRAPRTSIGPIPELTPPNSSRLANLPSPLDDEDEDAEGDPATPPQADDDEDADQPPDCMYIPNCDTGSQPRKAISHIFGRNKMCTRLIPQSVWVHYCRKHYQRSRYRNPKEYAKLQCDLVQQQIRRVHDWSQQNHRRGEPGTIRDWGIAIRKREQKRLDELKGSGRKRRASAFDDEDDGDDDASPRPPTAVPDWLLSVIGSGYTTEEILEIFNRLHQEVLDDLLPCFPDVEILPNITVDEDEPKSPKGYAKRKASSAGHKRSKSLNVGAMKTTSNYSSPAGPDRRMSQPSTFQIPNTGVPVYSTTLKRRRPNPGDVNAQYSGQQFAPLPAEVDNRRLSFQPNTFSAFERIDEGAVRVNDFEQPRGRHYGRSSSVYQSPLPAPIARPLVAWVWVCMVVSPVLLTNAPIPIMIIHRGGIQASLMSGTAMQPNLVSPSQNFNGTVEFTTPQYQHPSFGQLTESRQHRGSRQNSYAMQQQGRRQSAQQQHFSQPQQFRQQSSAGGSVSNSPVTGSIGQDNNSTPQQGSQSNARRGQNLQMRGNQMFDNNTRRNHYEQGN</sequence>